<evidence type="ECO:0000256" key="3">
    <source>
        <dbReference type="ARBA" id="ARBA00023125"/>
    </source>
</evidence>
<organism evidence="6 7">
    <name type="scientific">Salmonella diarizonae</name>
    <dbReference type="NCBI Taxonomy" id="59204"/>
    <lineage>
        <taxon>Bacteria</taxon>
        <taxon>Pseudomonadati</taxon>
        <taxon>Pseudomonadota</taxon>
        <taxon>Gammaproteobacteria</taxon>
        <taxon>Enterobacterales</taxon>
        <taxon>Enterobacteriaceae</taxon>
        <taxon>Salmonella</taxon>
    </lineage>
</organism>
<dbReference type="Proteomes" id="UP000230639">
    <property type="component" value="Chromosome"/>
</dbReference>
<keyword evidence="2" id="KW-0805">Transcription regulation</keyword>
<dbReference type="STRING" id="59204.UQ49_07150"/>
<dbReference type="PANTHER" id="PTHR30118:SF14">
    <property type="entry name" value="LYSR FAMILY TRANSCRIPTIONAL REGULATOR"/>
    <property type="match status" value="1"/>
</dbReference>
<dbReference type="InterPro" id="IPR005119">
    <property type="entry name" value="LysR_subst-bd"/>
</dbReference>
<dbReference type="NCBIfam" id="NF047710">
    <property type="entry name" value="TransRegCitRGProt"/>
    <property type="match status" value="1"/>
</dbReference>
<dbReference type="InterPro" id="IPR036388">
    <property type="entry name" value="WH-like_DNA-bd_sf"/>
</dbReference>
<dbReference type="SUPFAM" id="SSF53850">
    <property type="entry name" value="Periplasmic binding protein-like II"/>
    <property type="match status" value="1"/>
</dbReference>
<dbReference type="PROSITE" id="PS50931">
    <property type="entry name" value="HTH_LYSR"/>
    <property type="match status" value="1"/>
</dbReference>
<dbReference type="Pfam" id="PF00126">
    <property type="entry name" value="HTH_1"/>
    <property type="match status" value="1"/>
</dbReference>
<keyword evidence="3" id="KW-0238">DNA-binding</keyword>
<dbReference type="PANTHER" id="PTHR30118">
    <property type="entry name" value="HTH-TYPE TRANSCRIPTIONAL REGULATOR LEUO-RELATED"/>
    <property type="match status" value="1"/>
</dbReference>
<evidence type="ECO:0000313" key="6">
    <source>
        <dbReference type="EMBL" id="ATW55644.1"/>
    </source>
</evidence>
<dbReference type="Gene3D" id="1.10.10.10">
    <property type="entry name" value="Winged helix-like DNA-binding domain superfamily/Winged helix DNA-binding domain"/>
    <property type="match status" value="1"/>
</dbReference>
<evidence type="ECO:0000256" key="2">
    <source>
        <dbReference type="ARBA" id="ARBA00023015"/>
    </source>
</evidence>
<protein>
    <submittedName>
        <fullName evidence="6">LysR family transcriptional regulator</fullName>
    </submittedName>
</protein>
<comment type="similarity">
    <text evidence="1">Belongs to the LysR transcriptional regulatory family.</text>
</comment>
<evidence type="ECO:0000313" key="7">
    <source>
        <dbReference type="Proteomes" id="UP000230639"/>
    </source>
</evidence>
<dbReference type="EMBL" id="CP023345">
    <property type="protein sequence ID" value="ATW55644.1"/>
    <property type="molecule type" value="Genomic_DNA"/>
</dbReference>
<dbReference type="InterPro" id="IPR000847">
    <property type="entry name" value="LysR_HTH_N"/>
</dbReference>
<feature type="domain" description="HTH lysR-type" evidence="5">
    <location>
        <begin position="10"/>
        <end position="67"/>
    </location>
</feature>
<dbReference type="InterPro" id="IPR036390">
    <property type="entry name" value="WH_DNA-bd_sf"/>
</dbReference>
<dbReference type="GO" id="GO:0003700">
    <property type="term" value="F:DNA-binding transcription factor activity"/>
    <property type="evidence" value="ECO:0007669"/>
    <property type="project" value="InterPro"/>
</dbReference>
<evidence type="ECO:0000256" key="1">
    <source>
        <dbReference type="ARBA" id="ARBA00009437"/>
    </source>
</evidence>
<keyword evidence="4" id="KW-0804">Transcription</keyword>
<reference evidence="6 7" key="1">
    <citation type="submission" date="2017-09" db="EMBL/GenBank/DDBJ databases">
        <title>Complete genome of Salmonella enterica subsp. diarizonae isolated from stool of a patient with bacterial enteropathy.</title>
        <authorList>
            <person name="Zhou J."/>
            <person name="Chen Q."/>
            <person name="Guo L."/>
            <person name="Fan J."/>
        </authorList>
    </citation>
    <scope>NUCLEOTIDE SEQUENCE [LARGE SCALE GENOMIC DNA]</scope>
    <source>
        <strain evidence="6 7">HZS154</strain>
    </source>
</reference>
<dbReference type="SUPFAM" id="SSF46785">
    <property type="entry name" value="Winged helix' DNA-binding domain"/>
    <property type="match status" value="1"/>
</dbReference>
<dbReference type="InterPro" id="IPR050389">
    <property type="entry name" value="LysR-type_TF"/>
</dbReference>
<evidence type="ECO:0000256" key="4">
    <source>
        <dbReference type="ARBA" id="ARBA00023163"/>
    </source>
</evidence>
<accession>A0A2I5HJ91</accession>
<dbReference type="AlphaFoldDB" id="A0A2I5HJ91"/>
<proteinExistence type="inferred from homology"/>
<gene>
    <name evidence="6" type="ORF">CNQ75_14655</name>
</gene>
<dbReference type="GO" id="GO:0003677">
    <property type="term" value="F:DNA binding"/>
    <property type="evidence" value="ECO:0007669"/>
    <property type="project" value="UniProtKB-KW"/>
</dbReference>
<dbReference type="Pfam" id="PF03466">
    <property type="entry name" value="LysR_substrate"/>
    <property type="match status" value="1"/>
</dbReference>
<dbReference type="Gene3D" id="3.40.190.10">
    <property type="entry name" value="Periplasmic binding protein-like II"/>
    <property type="match status" value="2"/>
</dbReference>
<name>A0A2I5HJ91_SALDZ</name>
<dbReference type="RefSeq" id="WP_063390240.1">
    <property type="nucleotide sequence ID" value="NZ_CP011288.1"/>
</dbReference>
<sequence>MANLYDLKKFDLNLLVIFECIYQHLSISKAAETLYITPSAVSQSLQRLRMQFNDPLFIRSGKGITPTITGINLHYHLENNLNSLEQTINIMNQSSLKKKFIIYSPQLLINKPLLDLIKYLRKDIQVEIEHNDILATDESPEDLLAYRKADIVLSTSPINNRSIVCTQLYMVDCVLVCSENHPRLRESASVEDLLKETFTHLIATDNVAIKKHQTFLDHVLAERTIGFKSKSLITIANTISVTDLIGCLPKMIVTYYQPTIKLRKISTPFSIPAHPLYLMYNRASMNNSGFAELIENITKNTTKNVDEQESI</sequence>
<evidence type="ECO:0000259" key="5">
    <source>
        <dbReference type="PROSITE" id="PS50931"/>
    </source>
</evidence>